<dbReference type="GO" id="GO:0043190">
    <property type="term" value="C:ATP-binding cassette (ABC) transporter complex"/>
    <property type="evidence" value="ECO:0007669"/>
    <property type="project" value="InterPro"/>
</dbReference>
<organism evidence="6 7">
    <name type="scientific">Desulfocurvibacter africanus subsp. africanus str. Walvis Bay</name>
    <dbReference type="NCBI Taxonomy" id="690850"/>
    <lineage>
        <taxon>Bacteria</taxon>
        <taxon>Pseudomonadati</taxon>
        <taxon>Thermodesulfobacteriota</taxon>
        <taxon>Desulfovibrionia</taxon>
        <taxon>Desulfovibrionales</taxon>
        <taxon>Desulfovibrionaceae</taxon>
        <taxon>Desulfocurvibacter</taxon>
    </lineage>
</organism>
<evidence type="ECO:0000313" key="6">
    <source>
        <dbReference type="EMBL" id="EGJ50770.1"/>
    </source>
</evidence>
<comment type="similarity">
    <text evidence="1">Belongs to the bacterial solute-binding protein 5 family.</text>
</comment>
<dbReference type="HOGENOM" id="CLU_017028_8_6_7"/>
<feature type="domain" description="Solute-binding protein family 5" evidence="5">
    <location>
        <begin position="93"/>
        <end position="450"/>
    </location>
</feature>
<evidence type="ECO:0000256" key="1">
    <source>
        <dbReference type="ARBA" id="ARBA00005695"/>
    </source>
</evidence>
<proteinExistence type="inferred from homology"/>
<dbReference type="AlphaFoldDB" id="F3YYL6"/>
<keyword evidence="7" id="KW-1185">Reference proteome</keyword>
<dbReference type="GO" id="GO:1904680">
    <property type="term" value="F:peptide transmembrane transporter activity"/>
    <property type="evidence" value="ECO:0007669"/>
    <property type="project" value="TreeGrafter"/>
</dbReference>
<evidence type="ECO:0000256" key="3">
    <source>
        <dbReference type="ARBA" id="ARBA00022729"/>
    </source>
</evidence>
<dbReference type="InterPro" id="IPR030678">
    <property type="entry name" value="Peptide/Ni-bd"/>
</dbReference>
<dbReference type="KEGG" id="daf:Desaf_2447"/>
<dbReference type="InterPro" id="IPR039424">
    <property type="entry name" value="SBP_5"/>
</dbReference>
<evidence type="ECO:0000313" key="7">
    <source>
        <dbReference type="Proteomes" id="UP000007844"/>
    </source>
</evidence>
<dbReference type="Gene3D" id="3.10.105.10">
    <property type="entry name" value="Dipeptide-binding Protein, Domain 3"/>
    <property type="match status" value="1"/>
</dbReference>
<dbReference type="GO" id="GO:0015833">
    <property type="term" value="P:peptide transport"/>
    <property type="evidence" value="ECO:0007669"/>
    <property type="project" value="TreeGrafter"/>
</dbReference>
<dbReference type="RefSeq" id="WP_014260469.1">
    <property type="nucleotide sequence ID" value="NC_016629.1"/>
</dbReference>
<dbReference type="CDD" id="cd08514">
    <property type="entry name" value="PBP2_AppA_like"/>
    <property type="match status" value="1"/>
</dbReference>
<dbReference type="FunFam" id="3.10.105.10:FF:000006">
    <property type="entry name" value="Peptide ABC transporter substrate-binding protein"/>
    <property type="match status" value="1"/>
</dbReference>
<keyword evidence="3 4" id="KW-0732">Signal</keyword>
<evidence type="ECO:0000259" key="5">
    <source>
        <dbReference type="Pfam" id="PF00496"/>
    </source>
</evidence>
<keyword evidence="2" id="KW-0813">Transport</keyword>
<sequence precursor="true">MHPRRTILAVLAVFSILSLACGPSDTDEQGKPAAGGVRPVPGVAEIPVRGGRIVEPTLGEPSNLIAALSTDSASHEVADLIYVAPLRYNKDIELEPWAAESFEVLEDGKLLRFKLREDIRWFDGTPFTAADVKFTVDLMRDPKTPTAYSDDYLAIKKFTVTGPYSFEVRYDKPFARSLVTWALDVLPKHALEKENLLETKYSRMPMGAGPYKLKEWVPGRRIVLEANDDYFLGRPYLDQVIYEIIPDLSTQFLELKAGNLDTMGLTAQQYLFQTKGPDWERNWNKFEYLSFGYTFLGYNLKHPLFQSNKVRQALSCAIDTQEIVKGVLFGLGQPAMGPYKPGTWVYNDKLAPYAYDPERAKRLLAEEGWRDSNGDGLLDKNGQAFKFTILTNQGNEQRIKTATIIQQRLKQVGVAVDIRTVEWAAFANEFLNKGNFEATLLGWNILQDPDIYTVWHSSQFPPAGLNLTYYKNEELDRLLEEGRMTLDQEERKRIYDRVQEILHEDQPYTFLYVPMALPIVHARFRNVEVAPAGITHNFTEWWVPTHLQR</sequence>
<dbReference type="EMBL" id="CP003221">
    <property type="protein sequence ID" value="EGJ50770.1"/>
    <property type="molecule type" value="Genomic_DNA"/>
</dbReference>
<dbReference type="Gene3D" id="3.40.190.10">
    <property type="entry name" value="Periplasmic binding protein-like II"/>
    <property type="match status" value="1"/>
</dbReference>
<dbReference type="Gene3D" id="3.90.76.10">
    <property type="entry name" value="Dipeptide-binding Protein, Domain 1"/>
    <property type="match status" value="1"/>
</dbReference>
<feature type="chain" id="PRO_5003304597" evidence="4">
    <location>
        <begin position="21"/>
        <end position="549"/>
    </location>
</feature>
<dbReference type="Pfam" id="PF00496">
    <property type="entry name" value="SBP_bac_5"/>
    <property type="match status" value="1"/>
</dbReference>
<dbReference type="PANTHER" id="PTHR30290">
    <property type="entry name" value="PERIPLASMIC BINDING COMPONENT OF ABC TRANSPORTER"/>
    <property type="match status" value="1"/>
</dbReference>
<accession>F3YYL6</accession>
<feature type="signal peptide" evidence="4">
    <location>
        <begin position="1"/>
        <end position="20"/>
    </location>
</feature>
<reference evidence="6 7" key="1">
    <citation type="journal article" date="2011" name="J. Bacteriol.">
        <title>Genome sequence of the mercury-methylating and pleomorphic Desulfovibrio africanus Strain Walvis Bay.</title>
        <authorList>
            <person name="Brown S.D."/>
            <person name="Wall J.D."/>
            <person name="Kucken A.M."/>
            <person name="Gilmour C.C."/>
            <person name="Podar M."/>
            <person name="Brandt C.C."/>
            <person name="Teshima H."/>
            <person name="Detter J.C."/>
            <person name="Han C.S."/>
            <person name="Land M.L."/>
            <person name="Lucas S."/>
            <person name="Han J."/>
            <person name="Pennacchio L."/>
            <person name="Nolan M."/>
            <person name="Pitluck S."/>
            <person name="Woyke T."/>
            <person name="Goodwin L."/>
            <person name="Palumbo A.V."/>
            <person name="Elias D.A."/>
        </authorList>
    </citation>
    <scope>NUCLEOTIDE SEQUENCE [LARGE SCALE GENOMIC DNA]</scope>
    <source>
        <strain evidence="6 7">Walvis Bay</strain>
    </source>
</reference>
<dbReference type="GO" id="GO:0030288">
    <property type="term" value="C:outer membrane-bounded periplasmic space"/>
    <property type="evidence" value="ECO:0007669"/>
    <property type="project" value="UniProtKB-ARBA"/>
</dbReference>
<dbReference type="PANTHER" id="PTHR30290:SF38">
    <property type="entry name" value="D,D-DIPEPTIDE-BINDING PERIPLASMIC PROTEIN DDPA-RELATED"/>
    <property type="match status" value="1"/>
</dbReference>
<dbReference type="STRING" id="690850.Desaf_2447"/>
<dbReference type="PROSITE" id="PS51257">
    <property type="entry name" value="PROKAR_LIPOPROTEIN"/>
    <property type="match status" value="1"/>
</dbReference>
<dbReference type="eggNOG" id="COG0747">
    <property type="taxonomic scope" value="Bacteria"/>
</dbReference>
<protein>
    <submittedName>
        <fullName evidence="6">ABC-type transporter, periplasmic subunit</fullName>
    </submittedName>
</protein>
<dbReference type="PIRSF" id="PIRSF002741">
    <property type="entry name" value="MppA"/>
    <property type="match status" value="1"/>
</dbReference>
<evidence type="ECO:0000256" key="4">
    <source>
        <dbReference type="SAM" id="SignalP"/>
    </source>
</evidence>
<dbReference type="InterPro" id="IPR000914">
    <property type="entry name" value="SBP_5_dom"/>
</dbReference>
<dbReference type="SUPFAM" id="SSF53850">
    <property type="entry name" value="Periplasmic binding protein-like II"/>
    <property type="match status" value="1"/>
</dbReference>
<dbReference type="Proteomes" id="UP000007844">
    <property type="component" value="Chromosome"/>
</dbReference>
<evidence type="ECO:0000256" key="2">
    <source>
        <dbReference type="ARBA" id="ARBA00022448"/>
    </source>
</evidence>
<gene>
    <name evidence="6" type="ORF">Desaf_2447</name>
</gene>
<name>F3YYL6_DESAF</name>